<evidence type="ECO:0000256" key="4">
    <source>
        <dbReference type="ARBA" id="ARBA00022801"/>
    </source>
</evidence>
<protein>
    <submittedName>
        <fullName evidence="11">Copia protein</fullName>
    </submittedName>
</protein>
<sequence length="212" mass="24970">MTILDRHWLCSLLTRMSLLRSSLYSANIFKMKKNGVVERKNKSLQEMARTMLNDVNSLKYLWVEVVNVVCYLQNIIYIRPIFKKTLCELRKDNLGKFDPNYDKGTYIRYSTMSKAYRVYNSRTLKVEESIHRQGTITLSTTEVEYISIAQCYSQLLWIKHQLEDYDIIESNIPLLYDNTTAINLSKNPILHSCAKQIEIKHISLGIMFRKRL</sequence>
<dbReference type="PANTHER" id="PTHR42648">
    <property type="entry name" value="TRANSPOSASE, PUTATIVE-RELATED"/>
    <property type="match status" value="1"/>
</dbReference>
<keyword evidence="6" id="KW-0229">DNA integration</keyword>
<keyword evidence="2" id="KW-0479">Metal-binding</keyword>
<keyword evidence="8" id="KW-0548">Nucleotidyltransferase</keyword>
<evidence type="ECO:0000256" key="7">
    <source>
        <dbReference type="ARBA" id="ARBA00022918"/>
    </source>
</evidence>
<comment type="caution">
    <text evidence="11">The sequence shown here is derived from an EMBL/GenBank/DDBJ whole genome shotgun (WGS) entry which is preliminary data.</text>
</comment>
<dbReference type="PANTHER" id="PTHR42648:SF11">
    <property type="entry name" value="TRANSPOSON TY4-P GAG-POL POLYPROTEIN"/>
    <property type="match status" value="1"/>
</dbReference>
<keyword evidence="12" id="KW-1185">Reference proteome</keyword>
<organism evidence="11 12">
    <name type="scientific">Mucuna pruriens</name>
    <name type="common">Velvet bean</name>
    <name type="synonym">Dolichos pruriens</name>
    <dbReference type="NCBI Taxonomy" id="157652"/>
    <lineage>
        <taxon>Eukaryota</taxon>
        <taxon>Viridiplantae</taxon>
        <taxon>Streptophyta</taxon>
        <taxon>Embryophyta</taxon>
        <taxon>Tracheophyta</taxon>
        <taxon>Spermatophyta</taxon>
        <taxon>Magnoliopsida</taxon>
        <taxon>eudicotyledons</taxon>
        <taxon>Gunneridae</taxon>
        <taxon>Pentapetalae</taxon>
        <taxon>rosids</taxon>
        <taxon>fabids</taxon>
        <taxon>Fabales</taxon>
        <taxon>Fabaceae</taxon>
        <taxon>Papilionoideae</taxon>
        <taxon>50 kb inversion clade</taxon>
        <taxon>NPAAA clade</taxon>
        <taxon>indigoferoid/millettioid clade</taxon>
        <taxon>Phaseoleae</taxon>
        <taxon>Mucuna</taxon>
    </lineage>
</organism>
<accession>A0A371FT80</accession>
<dbReference type="InterPro" id="IPR057670">
    <property type="entry name" value="SH3_retrovirus"/>
</dbReference>
<dbReference type="GO" id="GO:0003887">
    <property type="term" value="F:DNA-directed DNA polymerase activity"/>
    <property type="evidence" value="ECO:0007669"/>
    <property type="project" value="UniProtKB-KW"/>
</dbReference>
<dbReference type="InterPro" id="IPR012337">
    <property type="entry name" value="RNaseH-like_sf"/>
</dbReference>
<dbReference type="AlphaFoldDB" id="A0A371FT80"/>
<keyword evidence="1" id="KW-0540">Nuclease</keyword>
<dbReference type="GO" id="GO:0003964">
    <property type="term" value="F:RNA-directed DNA polymerase activity"/>
    <property type="evidence" value="ECO:0007669"/>
    <property type="project" value="UniProtKB-KW"/>
</dbReference>
<evidence type="ECO:0000256" key="6">
    <source>
        <dbReference type="ARBA" id="ARBA00022908"/>
    </source>
</evidence>
<name>A0A371FT80_MUCPR</name>
<dbReference type="GO" id="GO:0004519">
    <property type="term" value="F:endonuclease activity"/>
    <property type="evidence" value="ECO:0007669"/>
    <property type="project" value="UniProtKB-KW"/>
</dbReference>
<evidence type="ECO:0000256" key="1">
    <source>
        <dbReference type="ARBA" id="ARBA00022722"/>
    </source>
</evidence>
<evidence type="ECO:0000256" key="5">
    <source>
        <dbReference type="ARBA" id="ARBA00022842"/>
    </source>
</evidence>
<evidence type="ECO:0000256" key="2">
    <source>
        <dbReference type="ARBA" id="ARBA00022723"/>
    </source>
</evidence>
<evidence type="ECO:0000256" key="9">
    <source>
        <dbReference type="ARBA" id="ARBA00023172"/>
    </source>
</evidence>
<dbReference type="CDD" id="cd09272">
    <property type="entry name" value="RNase_HI_RT_Ty1"/>
    <property type="match status" value="1"/>
</dbReference>
<keyword evidence="7" id="KW-0695">RNA-directed DNA polymerase</keyword>
<dbReference type="GO" id="GO:0015074">
    <property type="term" value="P:DNA integration"/>
    <property type="evidence" value="ECO:0007669"/>
    <property type="project" value="UniProtKB-KW"/>
</dbReference>
<dbReference type="EMBL" id="QJKJ01007915">
    <property type="protein sequence ID" value="RDX81481.1"/>
    <property type="molecule type" value="Genomic_DNA"/>
</dbReference>
<evidence type="ECO:0000256" key="8">
    <source>
        <dbReference type="ARBA" id="ARBA00022932"/>
    </source>
</evidence>
<dbReference type="GO" id="GO:0016787">
    <property type="term" value="F:hydrolase activity"/>
    <property type="evidence" value="ECO:0007669"/>
    <property type="project" value="UniProtKB-KW"/>
</dbReference>
<keyword evidence="8" id="KW-0808">Transferase</keyword>
<keyword evidence="9" id="KW-0233">DNA recombination</keyword>
<keyword evidence="8" id="KW-0239">DNA-directed DNA polymerase</keyword>
<evidence type="ECO:0000259" key="10">
    <source>
        <dbReference type="Pfam" id="PF25597"/>
    </source>
</evidence>
<feature type="non-terminal residue" evidence="11">
    <location>
        <position position="1"/>
    </location>
</feature>
<evidence type="ECO:0000313" key="11">
    <source>
        <dbReference type="EMBL" id="RDX81481.1"/>
    </source>
</evidence>
<keyword evidence="3" id="KW-0255">Endonuclease</keyword>
<dbReference type="GO" id="GO:0046872">
    <property type="term" value="F:metal ion binding"/>
    <property type="evidence" value="ECO:0007669"/>
    <property type="project" value="UniProtKB-KW"/>
</dbReference>
<reference evidence="11" key="1">
    <citation type="submission" date="2018-05" db="EMBL/GenBank/DDBJ databases">
        <title>Draft genome of Mucuna pruriens seed.</title>
        <authorList>
            <person name="Nnadi N.E."/>
            <person name="Vos R."/>
            <person name="Hasami M.H."/>
            <person name="Devisetty U.K."/>
            <person name="Aguiy J.C."/>
        </authorList>
    </citation>
    <scope>NUCLEOTIDE SEQUENCE [LARGE SCALE GENOMIC DNA]</scope>
    <source>
        <strain evidence="11">JCA_2017</strain>
    </source>
</reference>
<dbReference type="SUPFAM" id="SSF53098">
    <property type="entry name" value="Ribonuclease H-like"/>
    <property type="match status" value="1"/>
</dbReference>
<dbReference type="InterPro" id="IPR039537">
    <property type="entry name" value="Retrotran_Ty1/copia-like"/>
</dbReference>
<feature type="domain" description="Retroviral polymerase SH3-like" evidence="10">
    <location>
        <begin position="89"/>
        <end position="131"/>
    </location>
</feature>
<dbReference type="OrthoDB" id="437005at2759"/>
<proteinExistence type="predicted"/>
<evidence type="ECO:0000256" key="3">
    <source>
        <dbReference type="ARBA" id="ARBA00022759"/>
    </source>
</evidence>
<evidence type="ECO:0000313" key="12">
    <source>
        <dbReference type="Proteomes" id="UP000257109"/>
    </source>
</evidence>
<dbReference type="Pfam" id="PF25597">
    <property type="entry name" value="SH3_retrovirus"/>
    <property type="match status" value="1"/>
</dbReference>
<gene>
    <name evidence="11" type="primary">GIP</name>
    <name evidence="11" type="ORF">CR513_37838</name>
</gene>
<keyword evidence="5" id="KW-0460">Magnesium</keyword>
<dbReference type="Proteomes" id="UP000257109">
    <property type="component" value="Unassembled WGS sequence"/>
</dbReference>
<keyword evidence="4" id="KW-0378">Hydrolase</keyword>
<dbReference type="GO" id="GO:0006310">
    <property type="term" value="P:DNA recombination"/>
    <property type="evidence" value="ECO:0007669"/>
    <property type="project" value="UniProtKB-KW"/>
</dbReference>